<evidence type="ECO:0000256" key="2">
    <source>
        <dbReference type="SAM" id="Phobius"/>
    </source>
</evidence>
<evidence type="ECO:0000313" key="3">
    <source>
        <dbReference type="EMBL" id="TFU14674.1"/>
    </source>
</evidence>
<dbReference type="EMBL" id="SKBL01000028">
    <property type="protein sequence ID" value="TFU14674.1"/>
    <property type="molecule type" value="Genomic_DNA"/>
</dbReference>
<sequence>MKGLAVAAIAGGVGLGIVGVGYMVRSRPKAEERRVEMGASPVVPAAGVVPTHPGVQDNRATYCQLLTAYRSDLKKQEDLLANAEAQMRRIEREAESLCRIYAANPVFQYHCNGFPVCHWSHWYTVSGQETDSAAYSLCTSYVRLGGELAPREHELRPGDNWDDTWDDLRRMNANIAQALRQIQALRQQYVQMQKEADEARSQIARLRKQIADLEAQGVFC</sequence>
<feature type="coiled-coil region" evidence="1">
    <location>
        <begin position="66"/>
        <end position="100"/>
    </location>
</feature>
<accession>A0ABY2K7K3</accession>
<proteinExistence type="predicted"/>
<reference evidence="3 4" key="1">
    <citation type="submission" date="2019-03" db="EMBL/GenBank/DDBJ databases">
        <title>Thermus tengchongensis species for the arsenic transformation mechanism.</title>
        <authorList>
            <person name="Yuan G.C."/>
        </authorList>
    </citation>
    <scope>NUCLEOTIDE SEQUENCE [LARGE SCALE GENOMIC DNA]</scope>
    <source>
        <strain evidence="3 4">15Y</strain>
    </source>
</reference>
<keyword evidence="2" id="KW-1133">Transmembrane helix</keyword>
<name>A0ABY2K7K3_9DEIN</name>
<evidence type="ECO:0000256" key="1">
    <source>
        <dbReference type="SAM" id="Coils"/>
    </source>
</evidence>
<keyword evidence="2" id="KW-0472">Membrane</keyword>
<gene>
    <name evidence="3" type="ORF">E0489_11670</name>
</gene>
<organism evidence="3 4">
    <name type="scientific">Thermus tengchongensis</name>
    <dbReference type="NCBI Taxonomy" id="1214928"/>
    <lineage>
        <taxon>Bacteria</taxon>
        <taxon>Thermotogati</taxon>
        <taxon>Deinococcota</taxon>
        <taxon>Deinococci</taxon>
        <taxon>Thermales</taxon>
        <taxon>Thermaceae</taxon>
        <taxon>Thermus</taxon>
    </lineage>
</organism>
<evidence type="ECO:0000313" key="4">
    <source>
        <dbReference type="Proteomes" id="UP000297244"/>
    </source>
</evidence>
<keyword evidence="1" id="KW-0175">Coiled coil</keyword>
<protein>
    <submittedName>
        <fullName evidence="3">Uncharacterized protein</fullName>
    </submittedName>
</protein>
<comment type="caution">
    <text evidence="3">The sequence shown here is derived from an EMBL/GenBank/DDBJ whole genome shotgun (WGS) entry which is preliminary data.</text>
</comment>
<keyword evidence="4" id="KW-1185">Reference proteome</keyword>
<keyword evidence="2" id="KW-0812">Transmembrane</keyword>
<dbReference type="Proteomes" id="UP000297244">
    <property type="component" value="Unassembled WGS sequence"/>
</dbReference>
<feature type="transmembrane region" description="Helical" evidence="2">
    <location>
        <begin position="6"/>
        <end position="24"/>
    </location>
</feature>
<feature type="coiled-coil region" evidence="1">
    <location>
        <begin position="168"/>
        <end position="216"/>
    </location>
</feature>